<evidence type="ECO:0000313" key="3">
    <source>
        <dbReference type="Proteomes" id="UP000179807"/>
    </source>
</evidence>
<evidence type="ECO:0000256" key="1">
    <source>
        <dbReference type="SAM" id="Phobius"/>
    </source>
</evidence>
<protein>
    <submittedName>
        <fullName evidence="2">Uncharacterized protein</fullName>
    </submittedName>
</protein>
<dbReference type="AlphaFoldDB" id="A0A1J4JL40"/>
<feature type="transmembrane region" description="Helical" evidence="1">
    <location>
        <begin position="110"/>
        <end position="132"/>
    </location>
</feature>
<proteinExistence type="predicted"/>
<gene>
    <name evidence="2" type="ORF">TRFO_34152</name>
</gene>
<sequence length="535" mass="60748">MHLIRLSASAQGIISFFVTSILSSFFECVMLCLVGGSTVSSVWHLVIGLGYEEKSIAFYLVFIAISVPTIWIALFWFKILFIPSSRGKLSIFSPLPINVCQISFKNDDLIPVVAGTWLILWAFVLTIGWSFAIRQETLYYKLNNGITAFPNCCKRRGSFQESQFSHNSDISHNTLTSQENFETNFSDWFTNSYLPNIGFRQMRPIDERKFLVFQPDPSLSFEHQINGLLSSFALALVSDRELLVDWADDMNEAFLSPGWEWRYEKLFPKRPITHTILDLVTPPSFIVPPAHKWRWSDILQANISEKLFLFDKVVLVDCDEFIAPLIWANPVYRSFLCSICNIDEAYTNFASVLLVFSKNVKSLSTSIKTEIGNQSIISVADSTIASVHRLKTMTDTMLRCMDSIDNDQQSWLLIKKGSGFSSIKWKKLGPHKIFTFDDLECLKKVKNQALKTAALFHLTKSSEAIVGFTGSALAESLAYSSNKQLFLVLHRTPFCGNVAVRIPCVEKWNLILNSPGINLTQFMVSEMTNFMYCRT</sequence>
<reference evidence="2" key="1">
    <citation type="submission" date="2016-10" db="EMBL/GenBank/DDBJ databases">
        <authorList>
            <person name="Benchimol M."/>
            <person name="Almeida L.G."/>
            <person name="Vasconcelos A.T."/>
            <person name="Perreira-Neves A."/>
            <person name="Rosa I.A."/>
            <person name="Tasca T."/>
            <person name="Bogo M.R."/>
            <person name="de Souza W."/>
        </authorList>
    </citation>
    <scope>NUCLEOTIDE SEQUENCE [LARGE SCALE GENOMIC DNA]</scope>
    <source>
        <strain evidence="2">K</strain>
    </source>
</reference>
<dbReference type="EMBL" id="MLAK01001007">
    <property type="protein sequence ID" value="OHS99385.1"/>
    <property type="molecule type" value="Genomic_DNA"/>
</dbReference>
<name>A0A1J4JL40_9EUKA</name>
<dbReference type="RefSeq" id="XP_068352522.1">
    <property type="nucleotide sequence ID" value="XM_068509501.1"/>
</dbReference>
<organism evidence="2 3">
    <name type="scientific">Tritrichomonas foetus</name>
    <dbReference type="NCBI Taxonomy" id="1144522"/>
    <lineage>
        <taxon>Eukaryota</taxon>
        <taxon>Metamonada</taxon>
        <taxon>Parabasalia</taxon>
        <taxon>Tritrichomonadida</taxon>
        <taxon>Tritrichomonadidae</taxon>
        <taxon>Tritrichomonas</taxon>
    </lineage>
</organism>
<keyword evidence="1" id="KW-1133">Transmembrane helix</keyword>
<evidence type="ECO:0000313" key="2">
    <source>
        <dbReference type="EMBL" id="OHS99385.1"/>
    </source>
</evidence>
<dbReference type="GeneID" id="94844205"/>
<dbReference type="VEuPathDB" id="TrichDB:TRFO_34152"/>
<accession>A0A1J4JL40</accession>
<feature type="transmembrane region" description="Helical" evidence="1">
    <location>
        <begin position="12"/>
        <end position="36"/>
    </location>
</feature>
<keyword evidence="1" id="KW-0472">Membrane</keyword>
<feature type="transmembrane region" description="Helical" evidence="1">
    <location>
        <begin position="56"/>
        <end position="77"/>
    </location>
</feature>
<dbReference type="Proteomes" id="UP000179807">
    <property type="component" value="Unassembled WGS sequence"/>
</dbReference>
<keyword evidence="1" id="KW-0812">Transmembrane</keyword>
<keyword evidence="3" id="KW-1185">Reference proteome</keyword>
<comment type="caution">
    <text evidence="2">The sequence shown here is derived from an EMBL/GenBank/DDBJ whole genome shotgun (WGS) entry which is preliminary data.</text>
</comment>